<comment type="similarity">
    <text evidence="2 7">Belongs to the group II decarboxylase family.</text>
</comment>
<keyword evidence="4 6" id="KW-0663">Pyridoxal phosphate</keyword>
<dbReference type="InterPro" id="IPR015421">
    <property type="entry name" value="PyrdxlP-dep_Trfase_major"/>
</dbReference>
<dbReference type="AlphaFoldDB" id="A0A172U2F1"/>
<dbReference type="Gene3D" id="3.40.640.10">
    <property type="entry name" value="Type I PLP-dependent aspartate aminotransferase-like (Major domain)"/>
    <property type="match status" value="1"/>
</dbReference>
<dbReference type="GO" id="GO:0030170">
    <property type="term" value="F:pyridoxal phosphate binding"/>
    <property type="evidence" value="ECO:0007669"/>
    <property type="project" value="InterPro"/>
</dbReference>
<evidence type="ECO:0000313" key="8">
    <source>
        <dbReference type="EMBL" id="ANE53203.1"/>
    </source>
</evidence>
<evidence type="ECO:0000313" key="9">
    <source>
        <dbReference type="Proteomes" id="UP000077177"/>
    </source>
</evidence>
<feature type="modified residue" description="N6-(pyridoxal phosphate)lysine" evidence="6">
    <location>
        <position position="228"/>
    </location>
</feature>
<evidence type="ECO:0000256" key="1">
    <source>
        <dbReference type="ARBA" id="ARBA00001933"/>
    </source>
</evidence>
<comment type="cofactor">
    <cofactor evidence="1 6 7">
        <name>pyridoxal 5'-phosphate</name>
        <dbReference type="ChEBI" id="CHEBI:597326"/>
    </cofactor>
</comment>
<dbReference type="EMBL" id="CP011390">
    <property type="protein sequence ID" value="ANE53203.1"/>
    <property type="molecule type" value="Genomic_DNA"/>
</dbReference>
<evidence type="ECO:0000256" key="7">
    <source>
        <dbReference type="RuleBase" id="RU000382"/>
    </source>
</evidence>
<dbReference type="Proteomes" id="UP000077177">
    <property type="component" value="Chromosome"/>
</dbReference>
<protein>
    <submittedName>
        <fullName evidence="8">Histidine decarboxylase</fullName>
        <ecNumber evidence="8">4.1.1.22</ecNumber>
    </submittedName>
</protein>
<dbReference type="PATRIC" id="fig|1492898.3.peg.5388"/>
<dbReference type="NCBIfam" id="NF002748">
    <property type="entry name" value="PRK02769.1"/>
    <property type="match status" value="1"/>
</dbReference>
<dbReference type="KEGG" id="fla:SY85_24805"/>
<organism evidence="8 9">
    <name type="scientific">Flavisolibacter tropicus</name>
    <dbReference type="NCBI Taxonomy" id="1492898"/>
    <lineage>
        <taxon>Bacteria</taxon>
        <taxon>Pseudomonadati</taxon>
        <taxon>Bacteroidota</taxon>
        <taxon>Chitinophagia</taxon>
        <taxon>Chitinophagales</taxon>
        <taxon>Chitinophagaceae</taxon>
        <taxon>Flavisolibacter</taxon>
    </lineage>
</organism>
<dbReference type="EC" id="4.1.1.22" evidence="8"/>
<dbReference type="PROSITE" id="PS00392">
    <property type="entry name" value="DDC_GAD_HDC_YDC"/>
    <property type="match status" value="1"/>
</dbReference>
<evidence type="ECO:0000256" key="2">
    <source>
        <dbReference type="ARBA" id="ARBA00009533"/>
    </source>
</evidence>
<dbReference type="OrthoDB" id="9803665at2"/>
<dbReference type="PANTHER" id="PTHR46101:SF2">
    <property type="entry name" value="SERINE DECARBOXYLASE"/>
    <property type="match status" value="1"/>
</dbReference>
<keyword evidence="5 7" id="KW-0456">Lyase</keyword>
<reference evidence="8 9" key="2">
    <citation type="journal article" date="2016" name="Int. J. Syst. Evol. Microbiol.">
        <title>Flavisolibacter tropicus sp. nov., isolated from tropical soil.</title>
        <authorList>
            <person name="Lee J.J."/>
            <person name="Kang M.S."/>
            <person name="Kim G.S."/>
            <person name="Lee C.S."/>
            <person name="Lim S."/>
            <person name="Lee J."/>
            <person name="Roh S.H."/>
            <person name="Kang H."/>
            <person name="Ha J.M."/>
            <person name="Bae S."/>
            <person name="Jung H.Y."/>
            <person name="Kim M.K."/>
        </authorList>
    </citation>
    <scope>NUCLEOTIDE SEQUENCE [LARGE SCALE GENOMIC DNA]</scope>
    <source>
        <strain evidence="8 9">LCS9</strain>
    </source>
</reference>
<keyword evidence="9" id="KW-1185">Reference proteome</keyword>
<accession>A0A172U2F1</accession>
<dbReference type="InterPro" id="IPR002129">
    <property type="entry name" value="PyrdxlP-dep_de-COase"/>
</dbReference>
<evidence type="ECO:0000256" key="3">
    <source>
        <dbReference type="ARBA" id="ARBA00022793"/>
    </source>
</evidence>
<dbReference type="GO" id="GO:0004398">
    <property type="term" value="F:histidine decarboxylase activity"/>
    <property type="evidence" value="ECO:0007669"/>
    <property type="project" value="UniProtKB-EC"/>
</dbReference>
<dbReference type="RefSeq" id="WP_066409095.1">
    <property type="nucleotide sequence ID" value="NZ_CP011390.1"/>
</dbReference>
<dbReference type="STRING" id="1492898.SY85_24805"/>
<name>A0A172U2F1_9BACT</name>
<dbReference type="InterPro" id="IPR015424">
    <property type="entry name" value="PyrdxlP-dep_Trfase"/>
</dbReference>
<sequence length="379" mass="43180">MQELYKEQLQLFLNRIKQRSQNFIGYPASVDYDYKELFPFLDYSLNNVGDPFVESNCDMDSKKFEREVLNFFADQFHAPKNNWWGYVTNGGSEGNLYALYLARELYPNGMVYYSESTHYSVQKNIHLLNMDSIVIRTDYKGEMDYDDLKEMIQLQRHRPVIILANIGTTMTEAKDNVPLIKDILKRLAIKSSYIHCDAALAGTYLSLLGQGSFDFSYGADSIAISGHKFIGSPIPCGVVLVKKSYKDRIGRSIPYIGTLDTTISGSRNGITPLFLWYTIQKLGRQGLLERAENCLTVADYALQLLEEAGINAWRNENALTVVFPQPNEHICKKWQLASENEMSHLICMPGVTKSHIDAFVNDLVQQQDEKCPDLESQLN</sequence>
<evidence type="ECO:0000256" key="5">
    <source>
        <dbReference type="ARBA" id="ARBA00023239"/>
    </source>
</evidence>
<reference evidence="9" key="1">
    <citation type="submission" date="2015-01" db="EMBL/GenBank/DDBJ databases">
        <title>Flavisolibacter sp./LCS9/ whole genome sequencing.</title>
        <authorList>
            <person name="Kim M.K."/>
            <person name="Srinivasan S."/>
            <person name="Lee J.-J."/>
        </authorList>
    </citation>
    <scope>NUCLEOTIDE SEQUENCE [LARGE SCALE GENOMIC DNA]</scope>
    <source>
        <strain evidence="9">LCS9</strain>
    </source>
</reference>
<evidence type="ECO:0000256" key="4">
    <source>
        <dbReference type="ARBA" id="ARBA00022898"/>
    </source>
</evidence>
<dbReference type="InterPro" id="IPR021115">
    <property type="entry name" value="Pyridoxal-P_BS"/>
</dbReference>
<keyword evidence="3" id="KW-0210">Decarboxylase</keyword>
<dbReference type="PANTHER" id="PTHR46101">
    <property type="match status" value="1"/>
</dbReference>
<gene>
    <name evidence="8" type="ORF">SY85_24805</name>
</gene>
<proteinExistence type="inferred from homology"/>
<dbReference type="GO" id="GO:0019752">
    <property type="term" value="P:carboxylic acid metabolic process"/>
    <property type="evidence" value="ECO:0007669"/>
    <property type="project" value="InterPro"/>
</dbReference>
<dbReference type="Pfam" id="PF00282">
    <property type="entry name" value="Pyridoxal_deC"/>
    <property type="match status" value="1"/>
</dbReference>
<dbReference type="SUPFAM" id="SSF53383">
    <property type="entry name" value="PLP-dependent transferases"/>
    <property type="match status" value="1"/>
</dbReference>
<dbReference type="InterPro" id="IPR051151">
    <property type="entry name" value="Group_II_Decarboxylase"/>
</dbReference>
<evidence type="ECO:0000256" key="6">
    <source>
        <dbReference type="PIRSR" id="PIRSR602129-50"/>
    </source>
</evidence>